<dbReference type="InterPro" id="IPR003856">
    <property type="entry name" value="LPS_length_determ_N"/>
</dbReference>
<evidence type="ECO:0000256" key="4">
    <source>
        <dbReference type="ARBA" id="ARBA00022519"/>
    </source>
</evidence>
<evidence type="ECO:0000256" key="6">
    <source>
        <dbReference type="ARBA" id="ARBA00022692"/>
    </source>
</evidence>
<organism evidence="18 21">
    <name type="scientific">Stenotrophomonas lactitubi</name>
    <dbReference type="NCBI Taxonomy" id="2045214"/>
    <lineage>
        <taxon>Bacteria</taxon>
        <taxon>Pseudomonadati</taxon>
        <taxon>Pseudomonadota</taxon>
        <taxon>Gammaproteobacteria</taxon>
        <taxon>Lysobacterales</taxon>
        <taxon>Lysobacteraceae</taxon>
        <taxon>Stenotrophomonas</taxon>
    </lineage>
</organism>
<evidence type="ECO:0000256" key="5">
    <source>
        <dbReference type="ARBA" id="ARBA00022679"/>
    </source>
</evidence>
<evidence type="ECO:0000259" key="17">
    <source>
        <dbReference type="Pfam" id="PF13807"/>
    </source>
</evidence>
<reference evidence="20" key="1">
    <citation type="submission" date="2021-01" db="EMBL/GenBank/DDBJ databases">
        <title>Stenotrophomonas maltophilia.</title>
        <authorList>
            <person name="Yu Y."/>
        </authorList>
    </citation>
    <scope>NUCLEOTIDE SEQUENCE [LARGE SCALE GENOMIC DNA]</scope>
    <source>
        <strain evidence="20">As-6</strain>
    </source>
</reference>
<dbReference type="CDD" id="cd05387">
    <property type="entry name" value="BY-kinase"/>
    <property type="match status" value="1"/>
</dbReference>
<comment type="subcellular location">
    <subcellularLocation>
        <location evidence="1">Cell inner membrane</location>
        <topology evidence="1">Multi-pass membrane protein</topology>
    </subcellularLocation>
</comment>
<dbReference type="Proteomes" id="UP000784064">
    <property type="component" value="Unassembled WGS sequence"/>
</dbReference>
<keyword evidence="10 14" id="KW-1133">Transmembrane helix</keyword>
<dbReference type="NCBIfam" id="TIGR01007">
    <property type="entry name" value="eps_fam"/>
    <property type="match status" value="1"/>
</dbReference>
<dbReference type="EMBL" id="JAFFTA010000011">
    <property type="protein sequence ID" value="MBM9913270.1"/>
    <property type="molecule type" value="Genomic_DNA"/>
</dbReference>
<dbReference type="GO" id="GO:0042802">
    <property type="term" value="F:identical protein binding"/>
    <property type="evidence" value="ECO:0007669"/>
    <property type="project" value="UniProtKB-ARBA"/>
</dbReference>
<dbReference type="EMBL" id="JAFFTB010000022">
    <property type="protein sequence ID" value="MBM9939133.1"/>
    <property type="molecule type" value="Genomic_DNA"/>
</dbReference>
<evidence type="ECO:0000313" key="19">
    <source>
        <dbReference type="EMBL" id="MBM9939133.1"/>
    </source>
</evidence>
<comment type="caution">
    <text evidence="18">The sequence shown here is derived from an EMBL/GenBank/DDBJ whole genome shotgun (WGS) entry which is preliminary data.</text>
</comment>
<dbReference type="AlphaFoldDB" id="A0AAW4GGE5"/>
<evidence type="ECO:0000259" key="15">
    <source>
        <dbReference type="Pfam" id="PF02706"/>
    </source>
</evidence>
<dbReference type="GO" id="GO:0005524">
    <property type="term" value="F:ATP binding"/>
    <property type="evidence" value="ECO:0007669"/>
    <property type="project" value="UniProtKB-KW"/>
</dbReference>
<reference evidence="18" key="2">
    <citation type="submission" date="2021-01" db="EMBL/GenBank/DDBJ databases">
        <authorList>
            <person name="Yu Y."/>
        </authorList>
    </citation>
    <scope>NUCLEOTIDE SEQUENCE</scope>
    <source>
        <strain evidence="18">As-5</strain>
        <strain evidence="19">As-6</strain>
    </source>
</reference>
<keyword evidence="4" id="KW-0997">Cell inner membrane</keyword>
<dbReference type="InterPro" id="IPR005702">
    <property type="entry name" value="Wzc-like_C"/>
</dbReference>
<dbReference type="SUPFAM" id="SSF52540">
    <property type="entry name" value="P-loop containing nucleoside triphosphate hydrolases"/>
    <property type="match status" value="1"/>
</dbReference>
<comment type="similarity">
    <text evidence="2">Belongs to the etk/wzc family.</text>
</comment>
<keyword evidence="12" id="KW-0829">Tyrosine-protein kinase</keyword>
<dbReference type="Pfam" id="PF13807">
    <property type="entry name" value="GNVR"/>
    <property type="match status" value="1"/>
</dbReference>
<protein>
    <submittedName>
        <fullName evidence="18">Polysaccharide biosynthesis tyrosine autokinase</fullName>
        <ecNumber evidence="18">2.7.10.2</ecNumber>
    </submittedName>
</protein>
<feature type="transmembrane region" description="Helical" evidence="14">
    <location>
        <begin position="30"/>
        <end position="49"/>
    </location>
</feature>
<evidence type="ECO:0000256" key="14">
    <source>
        <dbReference type="SAM" id="Phobius"/>
    </source>
</evidence>
<evidence type="ECO:0000256" key="10">
    <source>
        <dbReference type="ARBA" id="ARBA00022989"/>
    </source>
</evidence>
<feature type="domain" description="AAA" evidence="16">
    <location>
        <begin position="554"/>
        <end position="672"/>
    </location>
</feature>
<keyword evidence="8" id="KW-0418">Kinase</keyword>
<keyword evidence="6 14" id="KW-0812">Transmembrane</keyword>
<evidence type="ECO:0000256" key="11">
    <source>
        <dbReference type="ARBA" id="ARBA00023136"/>
    </source>
</evidence>
<gene>
    <name evidence="18" type="ORF">JJW18_07285</name>
    <name evidence="19" type="ORF">JJW19_13360</name>
</gene>
<dbReference type="Gene3D" id="3.40.50.300">
    <property type="entry name" value="P-loop containing nucleotide triphosphate hydrolases"/>
    <property type="match status" value="1"/>
</dbReference>
<evidence type="ECO:0000256" key="2">
    <source>
        <dbReference type="ARBA" id="ARBA00008883"/>
    </source>
</evidence>
<dbReference type="Proteomes" id="UP000749453">
    <property type="component" value="Unassembled WGS sequence"/>
</dbReference>
<sequence length="735" mass="80151">MTSDTRNPRPEEGEDFDLRQMFGTLLDNKWWIAGITSSLVAVTAAYALFATPIYRADAIVQVEPKAPSIPGLNDLSQSLGMGTAESTTEIALLRSRTVIGTAVQKLGLEIEVEPRRFPVVGGYLARRHDADEPDTLAATVLGMSSFGWGGEDLKIFRLDVPDKLLAKKLTLIAGEQGAFTLLDDDGDVLVAGRVGETLKGHGVLMQVEQMHAVPGARFSVVKQRLQAVVGDLQEALMIGEAGKDSGILKLAYDNADPALARSFLQEVAEAYVRQNVDRNSAEASAQLEFVNKQLPVIRQQVDAAQKALSAYQTRANSVDLTLQTKGLLEQEVAVETSIQQLRLERAEMDRKFTKDHPAYQSLMKQIGDLESRKAGFQGQVKQLPQAQQELLRLTRDLQVSNEMYIAMLNQAQQLDVAKAGTVGNVRIVDPSDVDATTPVKPRRGLLVLIGLVLGLALSVGFVILRQFLRRGVEDPAEIEDIGLPVYASIPVSVSQRNDSVRGNFKRDGRMHLLSIREPADLAIEAMRSLRTSLHFARLEAKNNVLLISGASPNAGKTFVSSNLAAVIAQTGQRVLVVDADMRKGTLHRAFGVTQSPGLPDLLVGRAELSDVIRPIEGVSGLHFIPRGNVPPNPSELLMHENFTRFIAGVSGAYDIVIIDTPPILAVTDAAIMAHHAGTSLLVARFGLNQKKELELARRRFEQNGVKLKGAIFNAVEKRAVGYYSYGYYEYKSSAN</sequence>
<proteinExistence type="inferred from homology"/>
<evidence type="ECO:0000313" key="18">
    <source>
        <dbReference type="EMBL" id="MBM9913270.1"/>
    </source>
</evidence>
<dbReference type="FunFam" id="3.40.50.300:FF:000527">
    <property type="entry name" value="Tyrosine-protein kinase etk"/>
    <property type="match status" value="1"/>
</dbReference>
<dbReference type="GO" id="GO:0004715">
    <property type="term" value="F:non-membrane spanning protein tyrosine kinase activity"/>
    <property type="evidence" value="ECO:0007669"/>
    <property type="project" value="UniProtKB-EC"/>
</dbReference>
<dbReference type="Pfam" id="PF13614">
    <property type="entry name" value="AAA_31"/>
    <property type="match status" value="1"/>
</dbReference>
<dbReference type="InterPro" id="IPR050445">
    <property type="entry name" value="Bact_polysacc_biosynth/exp"/>
</dbReference>
<dbReference type="Pfam" id="PF02706">
    <property type="entry name" value="Wzz"/>
    <property type="match status" value="1"/>
</dbReference>
<dbReference type="PANTHER" id="PTHR32309:SF32">
    <property type="entry name" value="TYROSINE-PROTEIN KINASE ETK-RELATED"/>
    <property type="match status" value="1"/>
</dbReference>
<dbReference type="GO" id="GO:0005886">
    <property type="term" value="C:plasma membrane"/>
    <property type="evidence" value="ECO:0007669"/>
    <property type="project" value="UniProtKB-SubCell"/>
</dbReference>
<feature type="domain" description="Tyrosine-protein kinase G-rich" evidence="17">
    <location>
        <begin position="386"/>
        <end position="467"/>
    </location>
</feature>
<dbReference type="Pfam" id="PF23607">
    <property type="entry name" value="WZC_N"/>
    <property type="match status" value="1"/>
</dbReference>
<dbReference type="EC" id="2.7.10.2" evidence="18"/>
<evidence type="ECO:0000256" key="9">
    <source>
        <dbReference type="ARBA" id="ARBA00022840"/>
    </source>
</evidence>
<keyword evidence="20" id="KW-1185">Reference proteome</keyword>
<feature type="domain" description="Polysaccharide chain length determinant N-terminal" evidence="15">
    <location>
        <begin position="14"/>
        <end position="106"/>
    </location>
</feature>
<evidence type="ECO:0000256" key="3">
    <source>
        <dbReference type="ARBA" id="ARBA00022475"/>
    </source>
</evidence>
<evidence type="ECO:0000256" key="1">
    <source>
        <dbReference type="ARBA" id="ARBA00004429"/>
    </source>
</evidence>
<comment type="catalytic activity">
    <reaction evidence="13">
        <text>L-tyrosyl-[protein] + ATP = O-phospho-L-tyrosyl-[protein] + ADP + H(+)</text>
        <dbReference type="Rhea" id="RHEA:10596"/>
        <dbReference type="Rhea" id="RHEA-COMP:10136"/>
        <dbReference type="Rhea" id="RHEA-COMP:20101"/>
        <dbReference type="ChEBI" id="CHEBI:15378"/>
        <dbReference type="ChEBI" id="CHEBI:30616"/>
        <dbReference type="ChEBI" id="CHEBI:46858"/>
        <dbReference type="ChEBI" id="CHEBI:61978"/>
        <dbReference type="ChEBI" id="CHEBI:456216"/>
    </reaction>
</comment>
<evidence type="ECO:0000313" key="21">
    <source>
        <dbReference type="Proteomes" id="UP000784064"/>
    </source>
</evidence>
<dbReference type="InterPro" id="IPR025669">
    <property type="entry name" value="AAA_dom"/>
</dbReference>
<evidence type="ECO:0000256" key="12">
    <source>
        <dbReference type="ARBA" id="ARBA00023137"/>
    </source>
</evidence>
<dbReference type="PANTHER" id="PTHR32309">
    <property type="entry name" value="TYROSINE-PROTEIN KINASE"/>
    <property type="match status" value="1"/>
</dbReference>
<dbReference type="InterPro" id="IPR027417">
    <property type="entry name" value="P-loop_NTPase"/>
</dbReference>
<keyword evidence="7" id="KW-0547">Nucleotide-binding</keyword>
<evidence type="ECO:0000256" key="7">
    <source>
        <dbReference type="ARBA" id="ARBA00022741"/>
    </source>
</evidence>
<evidence type="ECO:0000256" key="8">
    <source>
        <dbReference type="ARBA" id="ARBA00022777"/>
    </source>
</evidence>
<keyword evidence="5 18" id="KW-0808">Transferase</keyword>
<keyword evidence="3" id="KW-1003">Cell membrane</keyword>
<feature type="transmembrane region" description="Helical" evidence="14">
    <location>
        <begin position="445"/>
        <end position="464"/>
    </location>
</feature>
<evidence type="ECO:0000313" key="20">
    <source>
        <dbReference type="Proteomes" id="UP000749453"/>
    </source>
</evidence>
<evidence type="ECO:0000259" key="16">
    <source>
        <dbReference type="Pfam" id="PF13614"/>
    </source>
</evidence>
<name>A0AAW4GGE5_9GAMM</name>
<keyword evidence="9" id="KW-0067">ATP-binding</keyword>
<accession>A0AAW4GGE5</accession>
<dbReference type="RefSeq" id="WP_205405627.1">
    <property type="nucleotide sequence ID" value="NZ_JAFFTA010000011.1"/>
</dbReference>
<evidence type="ECO:0000256" key="13">
    <source>
        <dbReference type="ARBA" id="ARBA00053015"/>
    </source>
</evidence>
<keyword evidence="11 14" id="KW-0472">Membrane</keyword>
<dbReference type="InterPro" id="IPR032807">
    <property type="entry name" value="GNVR"/>
</dbReference>